<dbReference type="RefSeq" id="WP_153347053.1">
    <property type="nucleotide sequence ID" value="NZ_WIVE01000114.1"/>
</dbReference>
<dbReference type="CDD" id="cd02440">
    <property type="entry name" value="AdoMet_MTases"/>
    <property type="match status" value="1"/>
</dbReference>
<proteinExistence type="predicted"/>
<sequence length="144" mass="16149">MSAAFWDDRYAASPRHLYGVEPSAFLTRQRHRLDRRQSVLAVADGEGRNGVWLAGQGLKVHAVDGSAVGLQKAMRLALDRGVNLRTTCADLTDWAWPEGVYDAAVCIFLHLRPEHRRDVHRAMARALRPGGVLILEAFHPLMWI</sequence>
<evidence type="ECO:0000313" key="3">
    <source>
        <dbReference type="Proteomes" id="UP000434582"/>
    </source>
</evidence>
<dbReference type="EMBL" id="WIVE01000114">
    <property type="protein sequence ID" value="MQX38511.1"/>
    <property type="molecule type" value="Genomic_DNA"/>
</dbReference>
<gene>
    <name evidence="2" type="ORF">GHC57_18515</name>
</gene>
<keyword evidence="2" id="KW-0808">Transferase</keyword>
<reference evidence="2 3" key="1">
    <citation type="submission" date="2019-10" db="EMBL/GenBank/DDBJ databases">
        <title>Draft whole-genome sequence of the purple nonsulfur photosynthetic bacterium Roseospira navarrensis DSM 15114.</title>
        <authorList>
            <person name="Kyndt J.A."/>
            <person name="Meyer T.E."/>
        </authorList>
    </citation>
    <scope>NUCLEOTIDE SEQUENCE [LARGE SCALE GENOMIC DNA]</scope>
    <source>
        <strain evidence="2 3">DSM 15114</strain>
    </source>
</reference>
<dbReference type="Gene3D" id="3.40.50.150">
    <property type="entry name" value="Vaccinia Virus protein VP39"/>
    <property type="match status" value="1"/>
</dbReference>
<name>A0A7X2D546_9PROT</name>
<evidence type="ECO:0000313" key="2">
    <source>
        <dbReference type="EMBL" id="MQX38511.1"/>
    </source>
</evidence>
<dbReference type="OrthoDB" id="9786503at2"/>
<dbReference type="Proteomes" id="UP000434582">
    <property type="component" value="Unassembled WGS sequence"/>
</dbReference>
<dbReference type="AlphaFoldDB" id="A0A7X2D546"/>
<dbReference type="GO" id="GO:0032259">
    <property type="term" value="P:methylation"/>
    <property type="evidence" value="ECO:0007669"/>
    <property type="project" value="UniProtKB-KW"/>
</dbReference>
<protein>
    <submittedName>
        <fullName evidence="2">Methyltransferase domain-containing protein</fullName>
    </submittedName>
</protein>
<dbReference type="GO" id="GO:0008168">
    <property type="term" value="F:methyltransferase activity"/>
    <property type="evidence" value="ECO:0007669"/>
    <property type="project" value="UniProtKB-KW"/>
</dbReference>
<comment type="caution">
    <text evidence="2">The sequence shown here is derived from an EMBL/GenBank/DDBJ whole genome shotgun (WGS) entry which is preliminary data.</text>
</comment>
<dbReference type="InterPro" id="IPR029063">
    <property type="entry name" value="SAM-dependent_MTases_sf"/>
</dbReference>
<dbReference type="SUPFAM" id="SSF53335">
    <property type="entry name" value="S-adenosyl-L-methionine-dependent methyltransferases"/>
    <property type="match status" value="1"/>
</dbReference>
<dbReference type="Pfam" id="PF13649">
    <property type="entry name" value="Methyltransf_25"/>
    <property type="match status" value="1"/>
</dbReference>
<feature type="domain" description="Methyltransferase" evidence="1">
    <location>
        <begin position="39"/>
        <end position="131"/>
    </location>
</feature>
<evidence type="ECO:0000259" key="1">
    <source>
        <dbReference type="Pfam" id="PF13649"/>
    </source>
</evidence>
<keyword evidence="2" id="KW-0489">Methyltransferase</keyword>
<organism evidence="2 3">
    <name type="scientific">Roseospira navarrensis</name>
    <dbReference type="NCBI Taxonomy" id="140058"/>
    <lineage>
        <taxon>Bacteria</taxon>
        <taxon>Pseudomonadati</taxon>
        <taxon>Pseudomonadota</taxon>
        <taxon>Alphaproteobacteria</taxon>
        <taxon>Rhodospirillales</taxon>
        <taxon>Rhodospirillaceae</taxon>
        <taxon>Roseospira</taxon>
    </lineage>
</organism>
<accession>A0A7X2D546</accession>
<keyword evidence="3" id="KW-1185">Reference proteome</keyword>
<dbReference type="InterPro" id="IPR041698">
    <property type="entry name" value="Methyltransf_25"/>
</dbReference>